<evidence type="ECO:0000313" key="1">
    <source>
        <dbReference type="EnsemblMetazoa" id="GBRI008250-PA"/>
    </source>
</evidence>
<protein>
    <submittedName>
        <fullName evidence="1">Uncharacterized protein</fullName>
    </submittedName>
</protein>
<sequence length="72" mass="7849">MCLPHICQWPAKHFMRFTSRNLAHCYLLVVDDCAFAAAVGTNNGYSAAADDGDDGDVDEYVARKASDCDGYV</sequence>
<organism evidence="1 2">
    <name type="scientific">Glossina brevipalpis</name>
    <dbReference type="NCBI Taxonomy" id="37001"/>
    <lineage>
        <taxon>Eukaryota</taxon>
        <taxon>Metazoa</taxon>
        <taxon>Ecdysozoa</taxon>
        <taxon>Arthropoda</taxon>
        <taxon>Hexapoda</taxon>
        <taxon>Insecta</taxon>
        <taxon>Pterygota</taxon>
        <taxon>Neoptera</taxon>
        <taxon>Endopterygota</taxon>
        <taxon>Diptera</taxon>
        <taxon>Brachycera</taxon>
        <taxon>Muscomorpha</taxon>
        <taxon>Hippoboscoidea</taxon>
        <taxon>Glossinidae</taxon>
        <taxon>Glossina</taxon>
    </lineage>
</organism>
<dbReference type="AlphaFoldDB" id="A0A1A9W6R9"/>
<proteinExistence type="predicted"/>
<dbReference type="Proteomes" id="UP000091820">
    <property type="component" value="Unassembled WGS sequence"/>
</dbReference>
<name>A0A1A9W6R9_9MUSC</name>
<accession>A0A1A9W6R9</accession>
<dbReference type="VEuPathDB" id="VectorBase:GBRI008250"/>
<evidence type="ECO:0000313" key="2">
    <source>
        <dbReference type="Proteomes" id="UP000091820"/>
    </source>
</evidence>
<reference evidence="2" key="1">
    <citation type="submission" date="2014-03" db="EMBL/GenBank/DDBJ databases">
        <authorList>
            <person name="Aksoy S."/>
            <person name="Warren W."/>
            <person name="Wilson R.K."/>
        </authorList>
    </citation>
    <scope>NUCLEOTIDE SEQUENCE [LARGE SCALE GENOMIC DNA]</scope>
    <source>
        <strain evidence="2">IAEA</strain>
    </source>
</reference>
<dbReference type="EnsemblMetazoa" id="GBRI008250-RA">
    <property type="protein sequence ID" value="GBRI008250-PA"/>
    <property type="gene ID" value="GBRI008250"/>
</dbReference>
<reference evidence="1" key="2">
    <citation type="submission" date="2020-05" db="UniProtKB">
        <authorList>
            <consortium name="EnsemblMetazoa"/>
        </authorList>
    </citation>
    <scope>IDENTIFICATION</scope>
    <source>
        <strain evidence="1">IAEA</strain>
    </source>
</reference>
<keyword evidence="2" id="KW-1185">Reference proteome</keyword>